<gene>
    <name evidence="2" type="ORF">Pfra01_003066600</name>
</gene>
<reference evidence="2" key="1">
    <citation type="submission" date="2023-04" db="EMBL/GenBank/DDBJ databases">
        <title>Phytophthora fragariaefolia NBRC 109709.</title>
        <authorList>
            <person name="Ichikawa N."/>
            <person name="Sato H."/>
            <person name="Tonouchi N."/>
        </authorList>
    </citation>
    <scope>NUCLEOTIDE SEQUENCE</scope>
    <source>
        <strain evidence="2">NBRC 109709</strain>
    </source>
</reference>
<feature type="region of interest" description="Disordered" evidence="1">
    <location>
        <begin position="145"/>
        <end position="178"/>
    </location>
</feature>
<accession>A0A9W7DCD5</accession>
<evidence type="ECO:0000256" key="1">
    <source>
        <dbReference type="SAM" id="MobiDB-lite"/>
    </source>
</evidence>
<dbReference type="AlphaFoldDB" id="A0A9W7DCD5"/>
<dbReference type="Proteomes" id="UP001165121">
    <property type="component" value="Unassembled WGS sequence"/>
</dbReference>
<evidence type="ECO:0000313" key="2">
    <source>
        <dbReference type="EMBL" id="GMG18351.1"/>
    </source>
</evidence>
<keyword evidence="3" id="KW-1185">Reference proteome</keyword>
<proteinExistence type="predicted"/>
<sequence length="178" mass="20726">MLRRTSGRHLSAREQAEAVVAERQERRIELEQYVDHYSSRPLHAVEDDDTDMPIMDPFRDVGGSEAKKIHDELLNVLWRIRADKYRLARDLLIYDGLFRLCMGLTKAHIAHCSFRLGNGERYRQAQDKLFHIGNRLKKKRRLAQAKYRAKQQQRNSSTSSDLRCSQERRASSASTTLA</sequence>
<organism evidence="2 3">
    <name type="scientific">Phytophthora fragariaefolia</name>
    <dbReference type="NCBI Taxonomy" id="1490495"/>
    <lineage>
        <taxon>Eukaryota</taxon>
        <taxon>Sar</taxon>
        <taxon>Stramenopiles</taxon>
        <taxon>Oomycota</taxon>
        <taxon>Peronosporomycetes</taxon>
        <taxon>Peronosporales</taxon>
        <taxon>Peronosporaceae</taxon>
        <taxon>Phytophthora</taxon>
    </lineage>
</organism>
<comment type="caution">
    <text evidence="2">The sequence shown here is derived from an EMBL/GenBank/DDBJ whole genome shotgun (WGS) entry which is preliminary data.</text>
</comment>
<dbReference type="EMBL" id="BSXT01019383">
    <property type="protein sequence ID" value="GMG18351.1"/>
    <property type="molecule type" value="Genomic_DNA"/>
</dbReference>
<name>A0A9W7DCD5_9STRA</name>
<evidence type="ECO:0000313" key="3">
    <source>
        <dbReference type="Proteomes" id="UP001165121"/>
    </source>
</evidence>
<protein>
    <submittedName>
        <fullName evidence="2">Unnamed protein product</fullName>
    </submittedName>
</protein>